<dbReference type="PANTHER" id="PTHR43986">
    <property type="entry name" value="ELONGATION FACTOR 1-GAMMA"/>
    <property type="match status" value="1"/>
</dbReference>
<dbReference type="GO" id="GO:0003746">
    <property type="term" value="F:translation elongation factor activity"/>
    <property type="evidence" value="ECO:0007669"/>
    <property type="project" value="UniProtKB-KW"/>
</dbReference>
<sequence>MAPFATIYSYSDNFRVKRAHVLAVIGGLELVESPNFVMGHTNRSTEFLSKFPLGKVPALETADGFTITEGQAICRFIAESGSKSDQLLGRDIKTRARIDEWSCFAEQEIVGNTLPVLGMLVLKVTPFNQFRYDWCVKYLEKALGRLEIALREGNKRFLVGEELTLADIMVGGALFRAGTFLMDIEMLKATPEVSRYMKGLLEVPEVEAAFGPFQVCEARLK</sequence>
<organism evidence="5 6">
    <name type="scientific">Madurella mycetomatis</name>
    <dbReference type="NCBI Taxonomy" id="100816"/>
    <lineage>
        <taxon>Eukaryota</taxon>
        <taxon>Fungi</taxon>
        <taxon>Dikarya</taxon>
        <taxon>Ascomycota</taxon>
        <taxon>Pezizomycotina</taxon>
        <taxon>Sordariomycetes</taxon>
        <taxon>Sordariomycetidae</taxon>
        <taxon>Sordariales</taxon>
        <taxon>Sordariales incertae sedis</taxon>
        <taxon>Madurella</taxon>
    </lineage>
</organism>
<dbReference type="GO" id="GO:0005634">
    <property type="term" value="C:nucleus"/>
    <property type="evidence" value="ECO:0007669"/>
    <property type="project" value="TreeGrafter"/>
</dbReference>
<dbReference type="InterPro" id="IPR050802">
    <property type="entry name" value="EF-GSTs"/>
</dbReference>
<dbReference type="Proteomes" id="UP000078237">
    <property type="component" value="Unassembled WGS sequence"/>
</dbReference>
<evidence type="ECO:0000256" key="1">
    <source>
        <dbReference type="ARBA" id="ARBA00007409"/>
    </source>
</evidence>
<reference evidence="5 6" key="1">
    <citation type="journal article" date="2016" name="Genome Announc.">
        <title>Genome Sequence of Madurella mycetomatis mm55, Isolated from a Human Mycetoma Case in Sudan.</title>
        <authorList>
            <person name="Smit S."/>
            <person name="Derks M.F."/>
            <person name="Bervoets S."/>
            <person name="Fahal A."/>
            <person name="van Leeuwen W."/>
            <person name="van Belkum A."/>
            <person name="van de Sande W.W."/>
        </authorList>
    </citation>
    <scope>NUCLEOTIDE SEQUENCE [LARGE SCALE GENOMIC DNA]</scope>
    <source>
        <strain evidence="6">mm55</strain>
    </source>
</reference>
<dbReference type="OrthoDB" id="249703at2759"/>
<evidence type="ECO:0000313" key="6">
    <source>
        <dbReference type="Proteomes" id="UP000078237"/>
    </source>
</evidence>
<dbReference type="AlphaFoldDB" id="A0A175VNU7"/>
<dbReference type="SFLD" id="SFLDS00019">
    <property type="entry name" value="Glutathione_Transferase_(cytos"/>
    <property type="match status" value="1"/>
</dbReference>
<dbReference type="Pfam" id="PF00043">
    <property type="entry name" value="GST_C"/>
    <property type="match status" value="1"/>
</dbReference>
<dbReference type="FunFam" id="3.40.30.10:FF:000142">
    <property type="entry name" value="Elongation factor 1 gamma"/>
    <property type="match status" value="1"/>
</dbReference>
<comment type="caution">
    <text evidence="5">The sequence shown here is derived from an EMBL/GenBank/DDBJ whole genome shotgun (WGS) entry which is preliminary data.</text>
</comment>
<dbReference type="SUPFAM" id="SSF52833">
    <property type="entry name" value="Thioredoxin-like"/>
    <property type="match status" value="1"/>
</dbReference>
<evidence type="ECO:0000259" key="3">
    <source>
        <dbReference type="PROSITE" id="PS50404"/>
    </source>
</evidence>
<dbReference type="CDD" id="cd03044">
    <property type="entry name" value="GST_N_EF1Bgamma"/>
    <property type="match status" value="1"/>
</dbReference>
<accession>A0A175VNU7</accession>
<proteinExistence type="inferred from homology"/>
<dbReference type="GO" id="GO:0005737">
    <property type="term" value="C:cytoplasm"/>
    <property type="evidence" value="ECO:0007669"/>
    <property type="project" value="TreeGrafter"/>
</dbReference>
<dbReference type="Pfam" id="PF02798">
    <property type="entry name" value="GST_N"/>
    <property type="match status" value="1"/>
</dbReference>
<keyword evidence="5" id="KW-0251">Elongation factor</keyword>
<evidence type="ECO:0000256" key="2">
    <source>
        <dbReference type="RuleBase" id="RU003494"/>
    </source>
</evidence>
<dbReference type="InterPro" id="IPR036249">
    <property type="entry name" value="Thioredoxin-like_sf"/>
</dbReference>
<dbReference type="InterPro" id="IPR010987">
    <property type="entry name" value="Glutathione-S-Trfase_C-like"/>
</dbReference>
<dbReference type="InterPro" id="IPR036282">
    <property type="entry name" value="Glutathione-S-Trfase_C_sf"/>
</dbReference>
<dbReference type="EMBL" id="LCTW02000528">
    <property type="protein sequence ID" value="KXX73158.1"/>
    <property type="molecule type" value="Genomic_DNA"/>
</dbReference>
<keyword evidence="6" id="KW-1185">Reference proteome</keyword>
<evidence type="ECO:0000259" key="4">
    <source>
        <dbReference type="PROSITE" id="PS50405"/>
    </source>
</evidence>
<dbReference type="SUPFAM" id="SSF47616">
    <property type="entry name" value="GST C-terminal domain-like"/>
    <property type="match status" value="1"/>
</dbReference>
<dbReference type="Gene3D" id="3.40.30.10">
    <property type="entry name" value="Glutaredoxin"/>
    <property type="match status" value="1"/>
</dbReference>
<dbReference type="InterPro" id="IPR004045">
    <property type="entry name" value="Glutathione_S-Trfase_N"/>
</dbReference>
<dbReference type="InterPro" id="IPR004046">
    <property type="entry name" value="GST_C"/>
</dbReference>
<gene>
    <name evidence="5" type="ORF">MMYC01_210613</name>
</gene>
<dbReference type="PROSITE" id="PS50404">
    <property type="entry name" value="GST_NTER"/>
    <property type="match status" value="1"/>
</dbReference>
<dbReference type="InterPro" id="IPR040079">
    <property type="entry name" value="Glutathione_S-Trfase"/>
</dbReference>
<feature type="domain" description="GST N-terminal" evidence="3">
    <location>
        <begin position="3"/>
        <end position="85"/>
    </location>
</feature>
<dbReference type="Gene3D" id="1.20.1050.10">
    <property type="match status" value="1"/>
</dbReference>
<dbReference type="PROSITE" id="PS50405">
    <property type="entry name" value="GST_CTER"/>
    <property type="match status" value="1"/>
</dbReference>
<dbReference type="PANTHER" id="PTHR43986:SF10">
    <property type="entry name" value="ELONGATION FACTOR EEF-1B GAMMA SUBUNIT, PUTATIVE (AFU_ORTHOLOGUE AFUA_1G17120)-RELATED"/>
    <property type="match status" value="1"/>
</dbReference>
<evidence type="ECO:0000313" key="5">
    <source>
        <dbReference type="EMBL" id="KXX73158.1"/>
    </source>
</evidence>
<protein>
    <submittedName>
        <fullName evidence="5">Elongation factor 1-gamma</fullName>
    </submittedName>
</protein>
<dbReference type="SFLD" id="SFLDG00358">
    <property type="entry name" value="Main_(cytGST)"/>
    <property type="match status" value="1"/>
</dbReference>
<feature type="domain" description="GST C-terminal" evidence="4">
    <location>
        <begin position="91"/>
        <end position="221"/>
    </location>
</feature>
<comment type="similarity">
    <text evidence="1 2">Belongs to the GST superfamily.</text>
</comment>
<dbReference type="STRING" id="100816.A0A175VNU7"/>
<dbReference type="VEuPathDB" id="FungiDB:MMYC01_210613"/>
<keyword evidence="5" id="KW-0648">Protein biosynthesis</keyword>
<name>A0A175VNU7_9PEZI</name>